<feature type="region of interest" description="Disordered" evidence="1">
    <location>
        <begin position="28"/>
        <end position="104"/>
    </location>
</feature>
<name>A0A673UE11_SURSU</name>
<evidence type="ECO:0000313" key="2">
    <source>
        <dbReference type="Ensembl" id="ENSSSUP00005023798.1"/>
    </source>
</evidence>
<organism evidence="2 3">
    <name type="scientific">Suricata suricatta</name>
    <name type="common">Meerkat</name>
    <dbReference type="NCBI Taxonomy" id="37032"/>
    <lineage>
        <taxon>Eukaryota</taxon>
        <taxon>Metazoa</taxon>
        <taxon>Chordata</taxon>
        <taxon>Craniata</taxon>
        <taxon>Vertebrata</taxon>
        <taxon>Euteleostomi</taxon>
        <taxon>Mammalia</taxon>
        <taxon>Eutheria</taxon>
        <taxon>Laurasiatheria</taxon>
        <taxon>Carnivora</taxon>
        <taxon>Feliformia</taxon>
        <taxon>Herpestidae</taxon>
        <taxon>Suricata</taxon>
    </lineage>
</organism>
<feature type="compositionally biased region" description="Polar residues" evidence="1">
    <location>
        <begin position="59"/>
        <end position="75"/>
    </location>
</feature>
<proteinExistence type="predicted"/>
<evidence type="ECO:0008006" key="4">
    <source>
        <dbReference type="Google" id="ProtNLM"/>
    </source>
</evidence>
<evidence type="ECO:0000313" key="3">
    <source>
        <dbReference type="Proteomes" id="UP000472268"/>
    </source>
</evidence>
<reference evidence="2" key="2">
    <citation type="submission" date="2025-09" db="UniProtKB">
        <authorList>
            <consortium name="Ensembl"/>
        </authorList>
    </citation>
    <scope>IDENTIFICATION</scope>
</reference>
<dbReference type="OMA" id="PYDMDQL"/>
<dbReference type="AlphaFoldDB" id="A0A673UE11"/>
<sequence>PIPSLASMIPCSLCLLELRTTWFKNQRVKRKKEQRQADSRPSLKSPNQTTSTKKKKSSLPVTSANTHPQSPSISDTCDHELPNSPNIEQAGGVGPSKCNSSWGSQPHDLQQICLGDTDPPWASSPYDIDEFIQLYALPGDDNLDQYLLPDVNGLEPRNLPFSVRQ</sequence>
<reference evidence="2" key="1">
    <citation type="submission" date="2025-08" db="UniProtKB">
        <authorList>
            <consortium name="Ensembl"/>
        </authorList>
    </citation>
    <scope>IDENTIFICATION</scope>
</reference>
<accession>A0A673UE11</accession>
<evidence type="ECO:0000256" key="1">
    <source>
        <dbReference type="SAM" id="MobiDB-lite"/>
    </source>
</evidence>
<protein>
    <recommendedName>
        <fullName evidence="4">Homeobox domain-containing protein</fullName>
    </recommendedName>
</protein>
<dbReference type="Ensembl" id="ENSSSUT00005027256.1">
    <property type="protein sequence ID" value="ENSSSUP00005023798.1"/>
    <property type="gene ID" value="ENSSSUG00005015491.1"/>
</dbReference>
<dbReference type="Proteomes" id="UP000472268">
    <property type="component" value="Unplaced"/>
</dbReference>
<keyword evidence="3" id="KW-1185">Reference proteome</keyword>